<feature type="compositionally biased region" description="Polar residues" evidence="1">
    <location>
        <begin position="49"/>
        <end position="70"/>
    </location>
</feature>
<accession>A0A3E2H1D6</accession>
<dbReference type="EMBL" id="NCSJ02000218">
    <property type="protein sequence ID" value="RFU27204.1"/>
    <property type="molecule type" value="Genomic_DNA"/>
</dbReference>
<keyword evidence="3" id="KW-1185">Reference proteome</keyword>
<evidence type="ECO:0000313" key="3">
    <source>
        <dbReference type="Proteomes" id="UP000258309"/>
    </source>
</evidence>
<comment type="caution">
    <text evidence="2">The sequence shown here is derived from an EMBL/GenBank/DDBJ whole genome shotgun (WGS) entry which is preliminary data.</text>
</comment>
<sequence length="70" mass="7610">MMQKAGEKAGNLSYHLGGKAEKDKNWSPDIAMVNTTIEYAIATKRLNHEPTTGGDSAQTQSQPQPALQPR</sequence>
<dbReference type="Proteomes" id="UP000258309">
    <property type="component" value="Unassembled WGS sequence"/>
</dbReference>
<proteinExistence type="predicted"/>
<name>A0A3E2H1D6_SCYLI</name>
<organism evidence="2 3">
    <name type="scientific">Scytalidium lignicola</name>
    <name type="common">Hyphomycete</name>
    <dbReference type="NCBI Taxonomy" id="5539"/>
    <lineage>
        <taxon>Eukaryota</taxon>
        <taxon>Fungi</taxon>
        <taxon>Dikarya</taxon>
        <taxon>Ascomycota</taxon>
        <taxon>Pezizomycotina</taxon>
        <taxon>Leotiomycetes</taxon>
        <taxon>Leotiomycetes incertae sedis</taxon>
        <taxon>Scytalidium</taxon>
    </lineage>
</organism>
<feature type="non-terminal residue" evidence="2">
    <location>
        <position position="70"/>
    </location>
</feature>
<gene>
    <name evidence="2" type="ORF">B7463_g9133</name>
</gene>
<feature type="region of interest" description="Disordered" evidence="1">
    <location>
        <begin position="44"/>
        <end position="70"/>
    </location>
</feature>
<feature type="region of interest" description="Disordered" evidence="1">
    <location>
        <begin position="1"/>
        <end position="25"/>
    </location>
</feature>
<dbReference type="AlphaFoldDB" id="A0A3E2H1D6"/>
<protein>
    <submittedName>
        <fullName evidence="2">Uncharacterized protein</fullName>
    </submittedName>
</protein>
<evidence type="ECO:0000313" key="2">
    <source>
        <dbReference type="EMBL" id="RFU27204.1"/>
    </source>
</evidence>
<dbReference type="OrthoDB" id="3261222at2759"/>
<reference evidence="2 3" key="1">
    <citation type="submission" date="2018-05" db="EMBL/GenBank/DDBJ databases">
        <title>Draft genome sequence of Scytalidium lignicola DSM 105466, a ubiquitous saprotrophic fungus.</title>
        <authorList>
            <person name="Buettner E."/>
            <person name="Gebauer A.M."/>
            <person name="Hofrichter M."/>
            <person name="Liers C."/>
            <person name="Kellner H."/>
        </authorList>
    </citation>
    <scope>NUCLEOTIDE SEQUENCE [LARGE SCALE GENOMIC DNA]</scope>
    <source>
        <strain evidence="2 3">DSM 105466</strain>
    </source>
</reference>
<feature type="non-terminal residue" evidence="2">
    <location>
        <position position="1"/>
    </location>
</feature>
<evidence type="ECO:0000256" key="1">
    <source>
        <dbReference type="SAM" id="MobiDB-lite"/>
    </source>
</evidence>